<dbReference type="InParanoid" id="F8Q8D1"/>
<dbReference type="OMA" id="THEKSIG"/>
<sequence length="414" mass="45126">MYSFATPLVSWLFFTVFTDILVEARCYNCNTNSISRLSLADDEAGWPDPGDGVVERCLGGSAWSVYNETPGAFYPYAAETSFEFPVDYEILYLLARGGANIGTITIVNSNVVKNTADVLVHVGYHTQQALDHANVCLLNKGPGYHNTQGVGIYTPIGWFPSEQEGRMHFDVTVTLPATPGGKPLQIKRFDITTSHYSVQIQDIQNSVYFDDITVRADAAGIMSKSISARSGTFMSTKAYVRGAFNVTDVWFSTTSGPIDVQVGHRDVGSYLTRVPLGTNENSMQSTFSEYATSGGSFSVDAKTINGPITVSYTNAPVDSVQTFNAATEGAPVAITMSSTYEGNFRLETSGDNPIVVRESDAKDPSGRGRERVLVKNPQDASLMYGTVYWDPQGPGWEGSYITIRTNRSPIWLTV</sequence>
<evidence type="ECO:0000313" key="2">
    <source>
        <dbReference type="EMBL" id="EGN95819.1"/>
    </source>
</evidence>
<organism evidence="3">
    <name type="scientific">Serpula lacrymans var. lacrymans (strain S7.3)</name>
    <name type="common">Dry rot fungus</name>
    <dbReference type="NCBI Taxonomy" id="936435"/>
    <lineage>
        <taxon>Eukaryota</taxon>
        <taxon>Fungi</taxon>
        <taxon>Dikarya</taxon>
        <taxon>Basidiomycota</taxon>
        <taxon>Agaricomycotina</taxon>
        <taxon>Agaricomycetes</taxon>
        <taxon>Agaricomycetidae</taxon>
        <taxon>Boletales</taxon>
        <taxon>Coniophorineae</taxon>
        <taxon>Serpulaceae</taxon>
        <taxon>Serpula</taxon>
    </lineage>
</organism>
<evidence type="ECO:0000313" key="3">
    <source>
        <dbReference type="Proteomes" id="UP000008063"/>
    </source>
</evidence>
<evidence type="ECO:0000256" key="1">
    <source>
        <dbReference type="SAM" id="SignalP"/>
    </source>
</evidence>
<accession>F8Q8D1</accession>
<evidence type="ECO:0008006" key="4">
    <source>
        <dbReference type="Google" id="ProtNLM"/>
    </source>
</evidence>
<dbReference type="EMBL" id="GL945485">
    <property type="protein sequence ID" value="EGN95819.1"/>
    <property type="molecule type" value="Genomic_DNA"/>
</dbReference>
<gene>
    <name evidence="2" type="ORF">SERLA73DRAFT_162539</name>
</gene>
<keyword evidence="3" id="KW-1185">Reference proteome</keyword>
<proteinExistence type="predicted"/>
<keyword evidence="1" id="KW-0732">Signal</keyword>
<dbReference type="STRING" id="936435.F8Q8D1"/>
<dbReference type="Proteomes" id="UP000008063">
    <property type="component" value="Unassembled WGS sequence"/>
</dbReference>
<dbReference type="HOGENOM" id="CLU_037980_0_1_1"/>
<dbReference type="AlphaFoldDB" id="F8Q8D1"/>
<reference evidence="3" key="1">
    <citation type="journal article" date="2011" name="Science">
        <title>The plant cell wall-decomposing machinery underlies the functional diversity of forest fungi.</title>
        <authorList>
            <person name="Eastwood D.C."/>
            <person name="Floudas D."/>
            <person name="Binder M."/>
            <person name="Majcherczyk A."/>
            <person name="Schneider P."/>
            <person name="Aerts A."/>
            <person name="Asiegbu F.O."/>
            <person name="Baker S.E."/>
            <person name="Barry K."/>
            <person name="Bendiksby M."/>
            <person name="Blumentritt M."/>
            <person name="Coutinho P.M."/>
            <person name="Cullen D."/>
            <person name="de Vries R.P."/>
            <person name="Gathman A."/>
            <person name="Goodell B."/>
            <person name="Henrissat B."/>
            <person name="Ihrmark K."/>
            <person name="Kauserud H."/>
            <person name="Kohler A."/>
            <person name="LaButti K."/>
            <person name="Lapidus A."/>
            <person name="Lavin J.L."/>
            <person name="Lee Y.-H."/>
            <person name="Lindquist E."/>
            <person name="Lilly W."/>
            <person name="Lucas S."/>
            <person name="Morin E."/>
            <person name="Murat C."/>
            <person name="Oguiza J.A."/>
            <person name="Park J."/>
            <person name="Pisabarro A.G."/>
            <person name="Riley R."/>
            <person name="Rosling A."/>
            <person name="Salamov A."/>
            <person name="Schmidt O."/>
            <person name="Schmutz J."/>
            <person name="Skrede I."/>
            <person name="Stenlid J."/>
            <person name="Wiebenga A."/>
            <person name="Xie X."/>
            <person name="Kuees U."/>
            <person name="Hibbett D.S."/>
            <person name="Hoffmeister D."/>
            <person name="Hoegberg N."/>
            <person name="Martin F."/>
            <person name="Grigoriev I.V."/>
            <person name="Watkinson S.C."/>
        </authorList>
    </citation>
    <scope>NUCLEOTIDE SEQUENCE [LARGE SCALE GENOMIC DNA]</scope>
    <source>
        <strain evidence="3">strain S7.3</strain>
    </source>
</reference>
<feature type="signal peptide" evidence="1">
    <location>
        <begin position="1"/>
        <end position="24"/>
    </location>
</feature>
<dbReference type="eggNOG" id="ENOG502SAMB">
    <property type="taxonomic scope" value="Eukaryota"/>
</dbReference>
<feature type="chain" id="PRO_5003382635" description="Adhesin domain-containing protein" evidence="1">
    <location>
        <begin position="25"/>
        <end position="414"/>
    </location>
</feature>
<protein>
    <recommendedName>
        <fullName evidence="4">Adhesin domain-containing protein</fullName>
    </recommendedName>
</protein>
<name>F8Q8D1_SERL3</name>